<dbReference type="GO" id="GO:0004674">
    <property type="term" value="F:protein serine/threonine kinase activity"/>
    <property type="evidence" value="ECO:0007669"/>
    <property type="project" value="UniProtKB-EC"/>
</dbReference>
<dbReference type="GeneID" id="91281200"/>
<evidence type="ECO:0000256" key="4">
    <source>
        <dbReference type="ARBA" id="ARBA00023157"/>
    </source>
</evidence>
<dbReference type="KEGG" id="sge:DWG14_02258"/>
<dbReference type="Pfam" id="PF13462">
    <property type="entry name" value="Thioredoxin_4"/>
    <property type="match status" value="1"/>
</dbReference>
<evidence type="ECO:0000256" key="3">
    <source>
        <dbReference type="ARBA" id="ARBA00023002"/>
    </source>
</evidence>
<feature type="compositionally biased region" description="Basic and acidic residues" evidence="6">
    <location>
        <begin position="10"/>
        <end position="21"/>
    </location>
</feature>
<organism evidence="9 10">
    <name type="scientific">Streptomyces griseorubiginosus</name>
    <dbReference type="NCBI Taxonomy" id="67304"/>
    <lineage>
        <taxon>Bacteria</taxon>
        <taxon>Bacillati</taxon>
        <taxon>Actinomycetota</taxon>
        <taxon>Actinomycetes</taxon>
        <taxon>Kitasatosporales</taxon>
        <taxon>Streptomycetaceae</taxon>
        <taxon>Streptomyces</taxon>
    </lineage>
</organism>
<accession>A0AAI8KYS1</accession>
<reference evidence="9 10" key="1">
    <citation type="submission" date="2018-09" db="EMBL/GenBank/DDBJ databases">
        <title>Production of Trimethoprim by Streptomyces sp. 3E-1.</title>
        <authorList>
            <person name="Kang H.J."/>
            <person name="Kim S.B."/>
        </authorList>
    </citation>
    <scope>NUCLEOTIDE SEQUENCE [LARGE SCALE GENOMIC DNA]</scope>
    <source>
        <strain evidence="9 10">3E-1</strain>
    </source>
</reference>
<evidence type="ECO:0000256" key="2">
    <source>
        <dbReference type="ARBA" id="ARBA00022729"/>
    </source>
</evidence>
<keyword evidence="9" id="KW-0418">Kinase</keyword>
<keyword evidence="4" id="KW-1015">Disulfide bond</keyword>
<evidence type="ECO:0000256" key="6">
    <source>
        <dbReference type="SAM" id="MobiDB-lite"/>
    </source>
</evidence>
<dbReference type="PANTHER" id="PTHR13887">
    <property type="entry name" value="GLUTATHIONE S-TRANSFERASE KAPPA"/>
    <property type="match status" value="1"/>
</dbReference>
<evidence type="ECO:0000256" key="5">
    <source>
        <dbReference type="ARBA" id="ARBA00023284"/>
    </source>
</evidence>
<dbReference type="CDD" id="cd02972">
    <property type="entry name" value="DsbA_family"/>
    <property type="match status" value="1"/>
</dbReference>
<keyword evidence="7" id="KW-0812">Transmembrane</keyword>
<keyword evidence="9" id="KW-0808">Transferase</keyword>
<dbReference type="EMBL" id="CP032427">
    <property type="protein sequence ID" value="AYC38039.1"/>
    <property type="molecule type" value="Genomic_DNA"/>
</dbReference>
<dbReference type="InterPro" id="IPR012336">
    <property type="entry name" value="Thioredoxin-like_fold"/>
</dbReference>
<feature type="region of interest" description="Disordered" evidence="6">
    <location>
        <begin position="227"/>
        <end position="248"/>
    </location>
</feature>
<dbReference type="Proteomes" id="UP000265765">
    <property type="component" value="Chromosome"/>
</dbReference>
<feature type="transmembrane region" description="Helical" evidence="7">
    <location>
        <begin position="31"/>
        <end position="51"/>
    </location>
</feature>
<dbReference type="EC" id="2.7.11.1" evidence="9"/>
<evidence type="ECO:0000313" key="10">
    <source>
        <dbReference type="Proteomes" id="UP000265765"/>
    </source>
</evidence>
<evidence type="ECO:0000259" key="8">
    <source>
        <dbReference type="Pfam" id="PF13462"/>
    </source>
</evidence>
<dbReference type="GO" id="GO:0016491">
    <property type="term" value="F:oxidoreductase activity"/>
    <property type="evidence" value="ECO:0007669"/>
    <property type="project" value="UniProtKB-KW"/>
</dbReference>
<protein>
    <submittedName>
        <fullName evidence="9">Serine/threonine-protein kinase PknE</fullName>
        <ecNumber evidence="9">2.7.11.1</ecNumber>
    </submittedName>
</protein>
<keyword evidence="2" id="KW-0732">Signal</keyword>
<name>A0AAI8KYS1_9ACTN</name>
<keyword evidence="7" id="KW-1133">Transmembrane helix</keyword>
<proteinExistence type="inferred from homology"/>
<evidence type="ECO:0000313" key="9">
    <source>
        <dbReference type="EMBL" id="AYC38039.1"/>
    </source>
</evidence>
<evidence type="ECO:0000256" key="7">
    <source>
        <dbReference type="SAM" id="Phobius"/>
    </source>
</evidence>
<dbReference type="AlphaFoldDB" id="A0AAI8KYS1"/>
<evidence type="ECO:0000256" key="1">
    <source>
        <dbReference type="ARBA" id="ARBA00005791"/>
    </source>
</evidence>
<dbReference type="PANTHER" id="PTHR13887:SF14">
    <property type="entry name" value="DISULFIDE BOND FORMATION PROTEIN D"/>
    <property type="match status" value="1"/>
</dbReference>
<keyword evidence="3" id="KW-0560">Oxidoreductase</keyword>
<keyword evidence="5" id="KW-0676">Redox-active center</keyword>
<feature type="domain" description="Thioredoxin-like fold" evidence="8">
    <location>
        <begin position="83"/>
        <end position="229"/>
    </location>
</feature>
<sequence>MTDAGTTDTGKTDAMVREMVHRRQRRRRTTVVSLVAVVVVAAAALVGAGLVRATNTAPDKAPSRVPAGVAADKSGVAASTGAVRVDVYLDYLCPECRRTERALNSALGSLRSRGGVSVVYHPVAFLDDRSAPAGYSTRAASAAACAADAGRFEQYSTVLFAKQPAEQGPGLSEAQLIAAGKEAGITRDSFARCVEDARFRPWVQYVSDVAASRKVALTPTVTVDGRRVDVTGPDPGAALTREVTEARR</sequence>
<dbReference type="Gene3D" id="3.40.30.10">
    <property type="entry name" value="Glutaredoxin"/>
    <property type="match status" value="1"/>
</dbReference>
<dbReference type="InterPro" id="IPR036249">
    <property type="entry name" value="Thioredoxin-like_sf"/>
</dbReference>
<comment type="similarity">
    <text evidence="1">Belongs to the thioredoxin family. DsbA subfamily.</text>
</comment>
<gene>
    <name evidence="9" type="primary">pknE_1</name>
    <name evidence="9" type="ORF">DWG14_02258</name>
</gene>
<keyword evidence="7" id="KW-0472">Membrane</keyword>
<feature type="region of interest" description="Disordered" evidence="6">
    <location>
        <begin position="1"/>
        <end position="23"/>
    </location>
</feature>
<dbReference type="RefSeq" id="WP_120050741.1">
    <property type="nucleotide sequence ID" value="NZ_CP032427.1"/>
</dbReference>
<dbReference type="SUPFAM" id="SSF52833">
    <property type="entry name" value="Thioredoxin-like"/>
    <property type="match status" value="1"/>
</dbReference>